<evidence type="ECO:0000256" key="1">
    <source>
        <dbReference type="SAM" id="MobiDB-lite"/>
    </source>
</evidence>
<sequence length="198" mass="21511">MNFLRGVLARARGEAARVRPRRDYRVRAGSVEPRMEVLETEAVAVRAETPRVDEPTAHRPAQPTQDEPVPVRASQPATSAAQPAPAPAQPGIATHREASRATPQPLSAPAPAPAARQARVAPPLPKAHPQLPRAPYEQNAQPRVATELPLQTRVDIHIGKLEIVPPATTRTTPSPTPARTKTTPLTLAEYLTRRSERR</sequence>
<dbReference type="AlphaFoldDB" id="A0A4R8LVQ1"/>
<evidence type="ECO:0000313" key="2">
    <source>
        <dbReference type="EMBL" id="TDY50915.1"/>
    </source>
</evidence>
<dbReference type="RefSeq" id="WP_134192146.1">
    <property type="nucleotide sequence ID" value="NZ_JBHLUW010000003.1"/>
</dbReference>
<feature type="region of interest" description="Disordered" evidence="1">
    <location>
        <begin position="164"/>
        <end position="198"/>
    </location>
</feature>
<feature type="compositionally biased region" description="Basic and acidic residues" evidence="1">
    <location>
        <begin position="48"/>
        <end position="57"/>
    </location>
</feature>
<dbReference type="EMBL" id="SORE01000008">
    <property type="protein sequence ID" value="TDY50915.1"/>
    <property type="molecule type" value="Genomic_DNA"/>
</dbReference>
<gene>
    <name evidence="2" type="ORF">BX592_108152</name>
</gene>
<proteinExistence type="predicted"/>
<dbReference type="Proteomes" id="UP000295509">
    <property type="component" value="Unassembled WGS sequence"/>
</dbReference>
<feature type="compositionally biased region" description="Low complexity" evidence="1">
    <location>
        <begin position="73"/>
        <end position="83"/>
    </location>
</feature>
<comment type="caution">
    <text evidence="2">The sequence shown here is derived from an EMBL/GenBank/DDBJ whole genome shotgun (WGS) entry which is preliminary data.</text>
</comment>
<protein>
    <submittedName>
        <fullName evidence="2">Uncharacterized protein</fullName>
    </submittedName>
</protein>
<name>A0A4R8LVQ1_9BURK</name>
<evidence type="ECO:0000313" key="3">
    <source>
        <dbReference type="Proteomes" id="UP000295509"/>
    </source>
</evidence>
<feature type="region of interest" description="Disordered" evidence="1">
    <location>
        <begin position="45"/>
        <end position="139"/>
    </location>
</feature>
<keyword evidence="3" id="KW-1185">Reference proteome</keyword>
<accession>A0A4R8LVQ1</accession>
<organism evidence="2 3">
    <name type="scientific">Paraburkholderia rhizosphaerae</name>
    <dbReference type="NCBI Taxonomy" id="480658"/>
    <lineage>
        <taxon>Bacteria</taxon>
        <taxon>Pseudomonadati</taxon>
        <taxon>Pseudomonadota</taxon>
        <taxon>Betaproteobacteria</taxon>
        <taxon>Burkholderiales</taxon>
        <taxon>Burkholderiaceae</taxon>
        <taxon>Paraburkholderia</taxon>
    </lineage>
</organism>
<feature type="compositionally biased region" description="Low complexity" evidence="1">
    <location>
        <begin position="165"/>
        <end position="184"/>
    </location>
</feature>
<reference evidence="2 3" key="1">
    <citation type="submission" date="2019-03" db="EMBL/GenBank/DDBJ databases">
        <title>Genomic Encyclopedia of Type Strains, Phase III (KMG-III): the genomes of soil and plant-associated and newly described type strains.</title>
        <authorList>
            <person name="Whitman W."/>
        </authorList>
    </citation>
    <scope>NUCLEOTIDE SEQUENCE [LARGE SCALE GENOMIC DNA]</scope>
    <source>
        <strain evidence="2 3">LMG 29544</strain>
    </source>
</reference>